<reference evidence="2 3" key="1">
    <citation type="journal article" date="2015" name="Genome Biol.">
        <title>Comparative genomics of Steinernema reveals deeply conserved gene regulatory networks.</title>
        <authorList>
            <person name="Dillman A.R."/>
            <person name="Macchietto M."/>
            <person name="Porter C.F."/>
            <person name="Rogers A."/>
            <person name="Williams B."/>
            <person name="Antoshechkin I."/>
            <person name="Lee M.M."/>
            <person name="Goodwin Z."/>
            <person name="Lu X."/>
            <person name="Lewis E.E."/>
            <person name="Goodrich-Blair H."/>
            <person name="Stock S.P."/>
            <person name="Adams B.J."/>
            <person name="Sternberg P.W."/>
            <person name="Mortazavi A."/>
        </authorList>
    </citation>
    <scope>NUCLEOTIDE SEQUENCE [LARGE SCALE GENOMIC DNA]</scope>
    <source>
        <strain evidence="2 3">ALL</strain>
    </source>
</reference>
<organism evidence="2 3">
    <name type="scientific">Steinernema carpocapsae</name>
    <name type="common">Entomopathogenic nematode</name>
    <dbReference type="NCBI Taxonomy" id="34508"/>
    <lineage>
        <taxon>Eukaryota</taxon>
        <taxon>Metazoa</taxon>
        <taxon>Ecdysozoa</taxon>
        <taxon>Nematoda</taxon>
        <taxon>Chromadorea</taxon>
        <taxon>Rhabditida</taxon>
        <taxon>Tylenchina</taxon>
        <taxon>Panagrolaimomorpha</taxon>
        <taxon>Strongyloidoidea</taxon>
        <taxon>Steinernematidae</taxon>
        <taxon>Steinernema</taxon>
    </lineage>
</organism>
<reference evidence="2 3" key="2">
    <citation type="journal article" date="2019" name="G3 (Bethesda)">
        <title>Hybrid Assembly of the Genome of the Entomopathogenic Nematode Steinernema carpocapsae Identifies the X-Chromosome.</title>
        <authorList>
            <person name="Serra L."/>
            <person name="Macchietto M."/>
            <person name="Macias-Munoz A."/>
            <person name="McGill C.J."/>
            <person name="Rodriguez I.M."/>
            <person name="Rodriguez B."/>
            <person name="Murad R."/>
            <person name="Mortazavi A."/>
        </authorList>
    </citation>
    <scope>NUCLEOTIDE SEQUENCE [LARGE SCALE GENOMIC DNA]</scope>
    <source>
        <strain evidence="2 3">ALL</strain>
    </source>
</reference>
<dbReference type="EMBL" id="AZBU02000009">
    <property type="protein sequence ID" value="TKR64150.1"/>
    <property type="molecule type" value="Genomic_DNA"/>
</dbReference>
<comment type="caution">
    <text evidence="2">The sequence shown here is derived from an EMBL/GenBank/DDBJ whole genome shotgun (WGS) entry which is preliminary data.</text>
</comment>
<evidence type="ECO:0000313" key="2">
    <source>
        <dbReference type="EMBL" id="TKR64150.1"/>
    </source>
</evidence>
<protein>
    <submittedName>
        <fullName evidence="2">Uncharacterized protein</fullName>
    </submittedName>
</protein>
<gene>
    <name evidence="2" type="ORF">L596_024732</name>
</gene>
<evidence type="ECO:0000313" key="3">
    <source>
        <dbReference type="Proteomes" id="UP000298663"/>
    </source>
</evidence>
<dbReference type="Proteomes" id="UP000298663">
    <property type="component" value="Unassembled WGS sequence"/>
</dbReference>
<feature type="region of interest" description="Disordered" evidence="1">
    <location>
        <begin position="96"/>
        <end position="136"/>
    </location>
</feature>
<proteinExistence type="predicted"/>
<evidence type="ECO:0000256" key="1">
    <source>
        <dbReference type="SAM" id="MobiDB-lite"/>
    </source>
</evidence>
<sequence>MDKPRGLKCIVDSLTLLSPFLKSSNLEPCKTRPIQKPARPFHTQITLNELIPTLPPNTINLNSKFQRILRRTPPPPPHAYYAYDCVIVLREKKQGTRSNSSAGCPPQANLKRALAPPSPVGTSTVLLERSRKTNFD</sequence>
<keyword evidence="3" id="KW-1185">Reference proteome</keyword>
<dbReference type="AlphaFoldDB" id="A0A4U5M5M1"/>
<accession>A0A4U5M5M1</accession>
<name>A0A4U5M5M1_STECR</name>